<keyword evidence="1" id="KW-1133">Transmembrane helix</keyword>
<keyword evidence="3" id="KW-1185">Reference proteome</keyword>
<proteinExistence type="predicted"/>
<name>A0AAV4UUW2_CAEEX</name>
<reference evidence="2 3" key="1">
    <citation type="submission" date="2021-06" db="EMBL/GenBank/DDBJ databases">
        <title>Caerostris extrusa draft genome.</title>
        <authorList>
            <person name="Kono N."/>
            <person name="Arakawa K."/>
        </authorList>
    </citation>
    <scope>NUCLEOTIDE SEQUENCE [LARGE SCALE GENOMIC DNA]</scope>
</reference>
<organism evidence="2 3">
    <name type="scientific">Caerostris extrusa</name>
    <name type="common">Bark spider</name>
    <name type="synonym">Caerostris bankana</name>
    <dbReference type="NCBI Taxonomy" id="172846"/>
    <lineage>
        <taxon>Eukaryota</taxon>
        <taxon>Metazoa</taxon>
        <taxon>Ecdysozoa</taxon>
        <taxon>Arthropoda</taxon>
        <taxon>Chelicerata</taxon>
        <taxon>Arachnida</taxon>
        <taxon>Araneae</taxon>
        <taxon>Araneomorphae</taxon>
        <taxon>Entelegynae</taxon>
        <taxon>Araneoidea</taxon>
        <taxon>Araneidae</taxon>
        <taxon>Caerostris</taxon>
    </lineage>
</organism>
<keyword evidence="1" id="KW-0812">Transmembrane</keyword>
<dbReference type="EMBL" id="BPLR01013438">
    <property type="protein sequence ID" value="GIY61200.1"/>
    <property type="molecule type" value="Genomic_DNA"/>
</dbReference>
<gene>
    <name evidence="2" type="primary">AVEN_184180_1</name>
    <name evidence="2" type="ORF">CEXT_526371</name>
</gene>
<evidence type="ECO:0000256" key="1">
    <source>
        <dbReference type="SAM" id="Phobius"/>
    </source>
</evidence>
<dbReference type="Proteomes" id="UP001054945">
    <property type="component" value="Unassembled WGS sequence"/>
</dbReference>
<protein>
    <submittedName>
        <fullName evidence="2">Uncharacterized protein</fullName>
    </submittedName>
</protein>
<dbReference type="AlphaFoldDB" id="A0AAV4UUW2"/>
<sequence>MGDGGRGSHSPILGVIRGGTVHHNPVLGHSSHAGSASTLCPASLHDGALCLQCGPFCNSQFQFECLNKSLIMMKGKADVVEAGIIHDIAVDHNKLCELVFEADRLFNASVFIWFAFVLLVICVEVNSFLRQRERSDFQWWHCHHGVGFLVRHRDCDLHRDRWLPCGRSGFADYSLHREFRSFQRDAQPERVQRGATYHQSSHGVSGDFHSRKVLLHNQKYPDNACERTVHLHHRSGTNESPVMESLNSGS</sequence>
<evidence type="ECO:0000313" key="3">
    <source>
        <dbReference type="Proteomes" id="UP001054945"/>
    </source>
</evidence>
<keyword evidence="1" id="KW-0472">Membrane</keyword>
<feature type="transmembrane region" description="Helical" evidence="1">
    <location>
        <begin position="110"/>
        <end position="129"/>
    </location>
</feature>
<accession>A0AAV4UUW2</accession>
<evidence type="ECO:0000313" key="2">
    <source>
        <dbReference type="EMBL" id="GIY61200.1"/>
    </source>
</evidence>
<comment type="caution">
    <text evidence="2">The sequence shown here is derived from an EMBL/GenBank/DDBJ whole genome shotgun (WGS) entry which is preliminary data.</text>
</comment>